<dbReference type="HOGENOM" id="CLU_1404106_0_0_1"/>
<dbReference type="OrthoDB" id="6433771at2759"/>
<feature type="signal peptide" evidence="2">
    <location>
        <begin position="1"/>
        <end position="26"/>
    </location>
</feature>
<evidence type="ECO:0000313" key="3">
    <source>
        <dbReference type="EnsemblMetazoa" id="tetur15g01740.1"/>
    </source>
</evidence>
<dbReference type="Proteomes" id="UP000015104">
    <property type="component" value="Unassembled WGS sequence"/>
</dbReference>
<keyword evidence="2" id="KW-0732">Signal</keyword>
<dbReference type="KEGG" id="tut:107365602"/>
<dbReference type="AlphaFoldDB" id="T1KMI5"/>
<feature type="chain" id="PRO_5004591749" description="Cuticle protein" evidence="2">
    <location>
        <begin position="27"/>
        <end position="194"/>
    </location>
</feature>
<accession>T1KMI5</accession>
<reference evidence="3" key="2">
    <citation type="submission" date="2015-06" db="UniProtKB">
        <authorList>
            <consortium name="EnsemblMetazoa"/>
        </authorList>
    </citation>
    <scope>IDENTIFICATION</scope>
</reference>
<dbReference type="GO" id="GO:0062129">
    <property type="term" value="C:chitin-based extracellular matrix"/>
    <property type="evidence" value="ECO:0007669"/>
    <property type="project" value="TreeGrafter"/>
</dbReference>
<keyword evidence="1" id="KW-0193">Cuticle</keyword>
<evidence type="ECO:0000256" key="1">
    <source>
        <dbReference type="PROSITE-ProRule" id="PRU00497"/>
    </source>
</evidence>
<dbReference type="Pfam" id="PF00379">
    <property type="entry name" value="Chitin_bind_4"/>
    <property type="match status" value="1"/>
</dbReference>
<protein>
    <recommendedName>
        <fullName evidence="5">Cuticle protein</fullName>
    </recommendedName>
</protein>
<reference evidence="4" key="1">
    <citation type="submission" date="2011-08" db="EMBL/GenBank/DDBJ databases">
        <authorList>
            <person name="Rombauts S."/>
        </authorList>
    </citation>
    <scope>NUCLEOTIDE SEQUENCE</scope>
    <source>
        <strain evidence="4">London</strain>
    </source>
</reference>
<keyword evidence="4" id="KW-1185">Reference proteome</keyword>
<evidence type="ECO:0000313" key="4">
    <source>
        <dbReference type="Proteomes" id="UP000015104"/>
    </source>
</evidence>
<evidence type="ECO:0008006" key="5">
    <source>
        <dbReference type="Google" id="ProtNLM"/>
    </source>
</evidence>
<evidence type="ECO:0000256" key="2">
    <source>
        <dbReference type="SAM" id="SignalP"/>
    </source>
</evidence>
<dbReference type="PANTHER" id="PTHR10380">
    <property type="entry name" value="CUTICLE PROTEIN"/>
    <property type="match status" value="1"/>
</dbReference>
<dbReference type="STRING" id="32264.T1KMI5"/>
<name>T1KMI5_TETUR</name>
<dbReference type="OMA" id="HQHEEKY"/>
<sequence>MCRLLKNNFWSLLLVSFLYILVKVSCEKLLHPRYPHSHPTPNQPLPLAANDVNGYVDHQPQASYDHHHQHEEKYPYQPYGFGYEVEDGWGNTQYRHEKGLDPWKVKGSYGYKDAWGIYRHVDYIADKWGFRANIKTNEPGTAPKDPAAVKMNSNPVPAGTHGFIKKYDVKDEVPDHSKTSYIYAKQKKTQAKAY</sequence>
<dbReference type="EnsemblMetazoa" id="tetur15g01740.1">
    <property type="protein sequence ID" value="tetur15g01740.1"/>
    <property type="gene ID" value="tetur15g01740"/>
</dbReference>
<dbReference type="EMBL" id="CAEY01000244">
    <property type="status" value="NOT_ANNOTATED_CDS"/>
    <property type="molecule type" value="Genomic_DNA"/>
</dbReference>
<dbReference type="InterPro" id="IPR050468">
    <property type="entry name" value="Cuticle_Struct_Prot"/>
</dbReference>
<gene>
    <name evidence="3" type="primary">107365602</name>
</gene>
<dbReference type="InterPro" id="IPR000618">
    <property type="entry name" value="Insect_cuticle"/>
</dbReference>
<proteinExistence type="predicted"/>
<dbReference type="GO" id="GO:0008010">
    <property type="term" value="F:structural constituent of chitin-based larval cuticle"/>
    <property type="evidence" value="ECO:0007669"/>
    <property type="project" value="TreeGrafter"/>
</dbReference>
<organism evidence="3 4">
    <name type="scientific">Tetranychus urticae</name>
    <name type="common">Two-spotted spider mite</name>
    <dbReference type="NCBI Taxonomy" id="32264"/>
    <lineage>
        <taxon>Eukaryota</taxon>
        <taxon>Metazoa</taxon>
        <taxon>Ecdysozoa</taxon>
        <taxon>Arthropoda</taxon>
        <taxon>Chelicerata</taxon>
        <taxon>Arachnida</taxon>
        <taxon>Acari</taxon>
        <taxon>Acariformes</taxon>
        <taxon>Trombidiformes</taxon>
        <taxon>Prostigmata</taxon>
        <taxon>Eleutherengona</taxon>
        <taxon>Raphignathae</taxon>
        <taxon>Tetranychoidea</taxon>
        <taxon>Tetranychidae</taxon>
        <taxon>Tetranychus</taxon>
    </lineage>
</organism>
<dbReference type="PROSITE" id="PS51155">
    <property type="entry name" value="CHIT_BIND_RR_2"/>
    <property type="match status" value="1"/>
</dbReference>